<dbReference type="RefSeq" id="XP_022957315.1">
    <property type="nucleotide sequence ID" value="XM_023101547.1"/>
</dbReference>
<feature type="transmembrane region" description="Helical" evidence="3">
    <location>
        <begin position="32"/>
        <end position="55"/>
    </location>
</feature>
<dbReference type="Proteomes" id="UP000504609">
    <property type="component" value="Unplaced"/>
</dbReference>
<evidence type="ECO:0000256" key="3">
    <source>
        <dbReference type="SAM" id="Phobius"/>
    </source>
</evidence>
<dbReference type="GeneID" id="111458720"/>
<reference evidence="5" key="1">
    <citation type="submission" date="2025-08" db="UniProtKB">
        <authorList>
            <consortium name="RefSeq"/>
        </authorList>
    </citation>
    <scope>IDENTIFICATION</scope>
    <source>
        <tissue evidence="5">Young leaves</tissue>
    </source>
</reference>
<dbReference type="GO" id="GO:0005886">
    <property type="term" value="C:plasma membrane"/>
    <property type="evidence" value="ECO:0007669"/>
    <property type="project" value="TreeGrafter"/>
</dbReference>
<keyword evidence="3" id="KW-1133">Transmembrane helix</keyword>
<comment type="subcellular location">
    <subcellularLocation>
        <location evidence="1">Membrane</location>
    </subcellularLocation>
</comment>
<keyword evidence="4" id="KW-1185">Reference proteome</keyword>
<evidence type="ECO:0000256" key="1">
    <source>
        <dbReference type="ARBA" id="ARBA00004370"/>
    </source>
</evidence>
<name>A0A6J1H073_CUCMO</name>
<gene>
    <name evidence="5" type="primary">LOC111458720</name>
</gene>
<accession>A0A6J1H073</accession>
<dbReference type="KEGG" id="cmos:111458720"/>
<keyword evidence="2 3" id="KW-0472">Membrane</keyword>
<sequence length="204" mass="23273">MADRQPYLNTNFYGPAVPPSTKAHRSRRILCTILKVAISFIVGVGILLLILGFVYSPTKLEFNVSSAELTQFNFTINRNFTTNANIRVGNPLSYKLGLNVTIRNPNKRYRVYYDINQMGVVYKNQRLETQWLPAFAQGTKSTVVLNSRKFEGQQLVLLGGDEFVEFNAEKSSGIYPIDVKFFFRLRMKSEIESHGVLWIEGSFD</sequence>
<evidence type="ECO:0000313" key="4">
    <source>
        <dbReference type="Proteomes" id="UP000504609"/>
    </source>
</evidence>
<organism evidence="4 5">
    <name type="scientific">Cucurbita moschata</name>
    <name type="common">Winter crookneck squash</name>
    <name type="synonym">Cucurbita pepo var. moschata</name>
    <dbReference type="NCBI Taxonomy" id="3662"/>
    <lineage>
        <taxon>Eukaryota</taxon>
        <taxon>Viridiplantae</taxon>
        <taxon>Streptophyta</taxon>
        <taxon>Embryophyta</taxon>
        <taxon>Tracheophyta</taxon>
        <taxon>Spermatophyta</taxon>
        <taxon>Magnoliopsida</taxon>
        <taxon>eudicotyledons</taxon>
        <taxon>Gunneridae</taxon>
        <taxon>Pentapetalae</taxon>
        <taxon>rosids</taxon>
        <taxon>fabids</taxon>
        <taxon>Cucurbitales</taxon>
        <taxon>Cucurbitaceae</taxon>
        <taxon>Cucurbiteae</taxon>
        <taxon>Cucurbita</taxon>
    </lineage>
</organism>
<dbReference type="GO" id="GO:0098542">
    <property type="term" value="P:defense response to other organism"/>
    <property type="evidence" value="ECO:0007669"/>
    <property type="project" value="InterPro"/>
</dbReference>
<dbReference type="PANTHER" id="PTHR31415">
    <property type="entry name" value="OS05G0367900 PROTEIN"/>
    <property type="match status" value="1"/>
</dbReference>
<protein>
    <submittedName>
        <fullName evidence="5">NDR1/HIN1-like protein 2</fullName>
    </submittedName>
</protein>
<evidence type="ECO:0000256" key="2">
    <source>
        <dbReference type="ARBA" id="ARBA00023136"/>
    </source>
</evidence>
<evidence type="ECO:0000313" key="5">
    <source>
        <dbReference type="RefSeq" id="XP_022957315.1"/>
    </source>
</evidence>
<proteinExistence type="predicted"/>
<keyword evidence="3" id="KW-0812">Transmembrane</keyword>
<dbReference type="GO" id="GO:0009506">
    <property type="term" value="C:plasmodesma"/>
    <property type="evidence" value="ECO:0007669"/>
    <property type="project" value="TreeGrafter"/>
</dbReference>
<dbReference type="AlphaFoldDB" id="A0A6J1H073"/>
<dbReference type="InterPro" id="IPR044839">
    <property type="entry name" value="NDR1-like"/>
</dbReference>
<dbReference type="PANTHER" id="PTHR31415:SF4">
    <property type="entry name" value="NDR1_HIN1-LIKE PROTEIN 3"/>
    <property type="match status" value="1"/>
</dbReference>